<dbReference type="Proteomes" id="UP000197019">
    <property type="component" value="Chromosome"/>
</dbReference>
<organism evidence="1 2">
    <name type="scientific">Methylovulum psychrotolerans</name>
    <dbReference type="NCBI Taxonomy" id="1704499"/>
    <lineage>
        <taxon>Bacteria</taxon>
        <taxon>Pseudomonadati</taxon>
        <taxon>Pseudomonadota</taxon>
        <taxon>Gammaproteobacteria</taxon>
        <taxon>Methylococcales</taxon>
        <taxon>Methylococcaceae</taxon>
        <taxon>Methylovulum</taxon>
    </lineage>
</organism>
<name>A0A1Z4C235_9GAMM</name>
<dbReference type="EMBL" id="CP022129">
    <property type="protein sequence ID" value="ASF47560.1"/>
    <property type="molecule type" value="Genomic_DNA"/>
</dbReference>
<dbReference type="RefSeq" id="WP_088620432.1">
    <property type="nucleotide sequence ID" value="NZ_CP022129.1"/>
</dbReference>
<evidence type="ECO:0000313" key="2">
    <source>
        <dbReference type="Proteomes" id="UP000197019"/>
    </source>
</evidence>
<dbReference type="KEGG" id="mpsy:CEK71_16655"/>
<evidence type="ECO:0000313" key="1">
    <source>
        <dbReference type="EMBL" id="ASF47560.1"/>
    </source>
</evidence>
<gene>
    <name evidence="1" type="ORF">CEK71_16655</name>
</gene>
<keyword evidence="2" id="KW-1185">Reference proteome</keyword>
<sequence length="426" mass="47748">MQAAKKIAVVGSSHVTWWELAIERRQIPQPLPAIVFIGRSAMPIWADYIQAKLAAIEDQVDEVFVFLGDLRFGNKILTDGEFIRTGATSGSFLYIDKDLISDANDKIMLGLTLSYLQQLSARLGPKLRILFWSSTFREYYNLETGRYGGRGNYRHPVWNLAELIAPFGSTAIDTTALTALPIDSYFLDGNGHCTSKGYAFIYRLLAGQQAVAAYQSVCADFASWSHLLFPSGAERYKVNITGASIAFKTLLKAVRTDYFKLPAQWAVNEVKTCKTVEDSYDVVVYLSGLHFQDEDQVQIHAKIAEEKANLQRLSSGGSLCVIFWDQWAREIVAQRPEYRQQFLPKHPDGRVRQIEQAFAPYEVKPLSLISFVDADGMVECGSSFEPTTKGFAALFHLIMAEDMVTAFARYHKMAGYCLNQAYDANA</sequence>
<proteinExistence type="predicted"/>
<dbReference type="OrthoDB" id="3760154at2"/>
<accession>A0A1Z4C235</accession>
<protein>
    <submittedName>
        <fullName evidence="1">Uncharacterized protein</fullName>
    </submittedName>
</protein>
<reference evidence="1 2" key="1">
    <citation type="submission" date="2017-06" db="EMBL/GenBank/DDBJ databases">
        <title>Genome Sequencing of the methanotroph Methylovulum psychrotolerants str. HV10-M2 isolated from a high-altitude environment.</title>
        <authorList>
            <person name="Mateos-Rivera A."/>
        </authorList>
    </citation>
    <scope>NUCLEOTIDE SEQUENCE [LARGE SCALE GENOMIC DNA]</scope>
    <source>
        <strain evidence="1 2">HV10_M2</strain>
    </source>
</reference>
<dbReference type="AlphaFoldDB" id="A0A1Z4C235"/>